<feature type="binding site" evidence="5">
    <location>
        <begin position="84"/>
        <end position="86"/>
    </location>
    <ligand>
        <name>substrate</name>
    </ligand>
</feature>
<accession>A0A2T5G8U9</accession>
<evidence type="ECO:0000256" key="2">
    <source>
        <dbReference type="ARBA" id="ARBA00022801"/>
    </source>
</evidence>
<organism evidence="7 8">
    <name type="scientific">Brockia lithotrophica</name>
    <dbReference type="NCBI Taxonomy" id="933949"/>
    <lineage>
        <taxon>Bacteria</taxon>
        <taxon>Bacillati</taxon>
        <taxon>Bacillota</taxon>
        <taxon>Bacilli</taxon>
        <taxon>Bacillales</taxon>
        <taxon>Bacillales Family X. Incertae Sedis</taxon>
        <taxon>Brockia</taxon>
    </lineage>
</organism>
<comment type="cofactor">
    <cofactor evidence="5">
        <name>Mg(2+)</name>
        <dbReference type="ChEBI" id="CHEBI:18420"/>
    </cofactor>
</comment>
<proteinExistence type="inferred from homology"/>
<keyword evidence="5" id="KW-0460">Magnesium</keyword>
<dbReference type="UniPathway" id="UPA00610">
    <property type="reaction ID" value="UER00666"/>
</dbReference>
<protein>
    <recommendedName>
        <fullName evidence="5">Deoxyuridine 5'-triphosphate nucleotidohydrolase</fullName>
        <shortName evidence="5">dUTPase</shortName>
        <ecNumber evidence="5">3.6.1.23</ecNumber>
    </recommendedName>
    <alternativeName>
        <fullName evidence="5">dUTP pyrophosphatase</fullName>
    </alternativeName>
</protein>
<dbReference type="EMBL" id="PEBW01000002">
    <property type="protein sequence ID" value="PTQ52617.1"/>
    <property type="molecule type" value="Genomic_DNA"/>
</dbReference>
<dbReference type="GO" id="GO:0046081">
    <property type="term" value="P:dUTP catabolic process"/>
    <property type="evidence" value="ECO:0007669"/>
    <property type="project" value="InterPro"/>
</dbReference>
<dbReference type="SUPFAM" id="SSF51283">
    <property type="entry name" value="dUTPase-like"/>
    <property type="match status" value="1"/>
</dbReference>
<keyword evidence="3 5" id="KW-0546">Nucleotide metabolism</keyword>
<dbReference type="AlphaFoldDB" id="A0A2T5G8U9"/>
<comment type="pathway">
    <text evidence="5">Pyrimidine metabolism; dUMP biosynthesis; dUMP from dCTP (dUTP route): step 2/2.</text>
</comment>
<comment type="caution">
    <text evidence="5">Lacks conserved residue(s) required for the propagation of feature annotation.</text>
</comment>
<dbReference type="NCBIfam" id="NF001862">
    <property type="entry name" value="PRK00601.1"/>
    <property type="match status" value="1"/>
</dbReference>
<evidence type="ECO:0000313" key="7">
    <source>
        <dbReference type="EMBL" id="PTQ52617.1"/>
    </source>
</evidence>
<gene>
    <name evidence="5" type="primary">dut</name>
    <name evidence="7" type="ORF">BLITH_0796</name>
</gene>
<sequence length="150" mass="15994">MEVHVRWLCPHKPPRIPYPATPGAAGYDLAACLNRDVVLRPGERALIPTGLAVALPGPDVALLVLPRSGTALRLGLSLANAAGVIDGDYRGEIKLIAVNLDPHEPVTIRDGDRIAQMLFVPVLRPELRLVEELPATERGEGGFGSTGIRS</sequence>
<feature type="binding site" evidence="5">
    <location>
        <begin position="67"/>
        <end position="69"/>
    </location>
    <ligand>
        <name>substrate</name>
    </ligand>
</feature>
<name>A0A2T5G8U9_9BACL</name>
<dbReference type="NCBIfam" id="TIGR00576">
    <property type="entry name" value="dut"/>
    <property type="match status" value="1"/>
</dbReference>
<dbReference type="GO" id="GO:0000287">
    <property type="term" value="F:magnesium ion binding"/>
    <property type="evidence" value="ECO:0007669"/>
    <property type="project" value="UniProtKB-UniRule"/>
</dbReference>
<comment type="similarity">
    <text evidence="1 5">Belongs to the dUTPase family.</text>
</comment>
<evidence type="ECO:0000256" key="4">
    <source>
        <dbReference type="ARBA" id="ARBA00047686"/>
    </source>
</evidence>
<dbReference type="InterPro" id="IPR029054">
    <property type="entry name" value="dUTPase-like"/>
</dbReference>
<dbReference type="GO" id="GO:0004170">
    <property type="term" value="F:dUTP diphosphatase activity"/>
    <property type="evidence" value="ECO:0007669"/>
    <property type="project" value="UniProtKB-UniRule"/>
</dbReference>
<keyword evidence="2 5" id="KW-0378">Hydrolase</keyword>
<dbReference type="CDD" id="cd07557">
    <property type="entry name" value="trimeric_dUTPase"/>
    <property type="match status" value="1"/>
</dbReference>
<comment type="caution">
    <text evidence="7">The sequence shown here is derived from an EMBL/GenBank/DDBJ whole genome shotgun (WGS) entry which is preliminary data.</text>
</comment>
<dbReference type="Pfam" id="PF00692">
    <property type="entry name" value="dUTPase"/>
    <property type="match status" value="1"/>
</dbReference>
<evidence type="ECO:0000256" key="1">
    <source>
        <dbReference type="ARBA" id="ARBA00006581"/>
    </source>
</evidence>
<evidence type="ECO:0000256" key="3">
    <source>
        <dbReference type="ARBA" id="ARBA00023080"/>
    </source>
</evidence>
<comment type="catalytic activity">
    <reaction evidence="4 5">
        <text>dUTP + H2O = dUMP + diphosphate + H(+)</text>
        <dbReference type="Rhea" id="RHEA:10248"/>
        <dbReference type="ChEBI" id="CHEBI:15377"/>
        <dbReference type="ChEBI" id="CHEBI:15378"/>
        <dbReference type="ChEBI" id="CHEBI:33019"/>
        <dbReference type="ChEBI" id="CHEBI:61555"/>
        <dbReference type="ChEBI" id="CHEBI:246422"/>
        <dbReference type="EC" id="3.6.1.23"/>
    </reaction>
</comment>
<feature type="domain" description="dUTPase-like" evidence="6">
    <location>
        <begin position="16"/>
        <end position="147"/>
    </location>
</feature>
<dbReference type="InterPro" id="IPR036157">
    <property type="entry name" value="dUTPase-like_sf"/>
</dbReference>
<dbReference type="InterPro" id="IPR008181">
    <property type="entry name" value="dUTPase"/>
</dbReference>
<keyword evidence="5" id="KW-0479">Metal-binding</keyword>
<dbReference type="HAMAP" id="MF_00116">
    <property type="entry name" value="dUTPase_bact"/>
    <property type="match status" value="1"/>
</dbReference>
<comment type="function">
    <text evidence="5">This enzyme is involved in nucleotide metabolism: it produces dUMP, the immediate precursor of thymidine nucleotides and it decreases the intracellular concentration of dUTP so that uracil cannot be incorporated into DNA.</text>
</comment>
<dbReference type="PANTHER" id="PTHR11241:SF0">
    <property type="entry name" value="DEOXYURIDINE 5'-TRIPHOSPHATE NUCLEOTIDOHYDROLASE"/>
    <property type="match status" value="1"/>
</dbReference>
<reference evidence="7 8" key="1">
    <citation type="submission" date="2017-08" db="EMBL/GenBank/DDBJ databases">
        <title>Burning lignite coal seam in the remote Altai Mountains harbors a hydrogen-driven thermophilic microbial community.</title>
        <authorList>
            <person name="Kadnikov V.V."/>
            <person name="Mardanov A.V."/>
            <person name="Ivasenko D."/>
            <person name="Beletsky A.V."/>
            <person name="Karnachuk O.V."/>
            <person name="Ravin N.V."/>
        </authorList>
    </citation>
    <scope>NUCLEOTIDE SEQUENCE [LARGE SCALE GENOMIC DNA]</scope>
    <source>
        <strain evidence="7">AL31</strain>
    </source>
</reference>
<dbReference type="Gene3D" id="2.70.40.10">
    <property type="match status" value="1"/>
</dbReference>
<dbReference type="EC" id="3.6.1.23" evidence="5"/>
<dbReference type="GO" id="GO:0006226">
    <property type="term" value="P:dUMP biosynthetic process"/>
    <property type="evidence" value="ECO:0007669"/>
    <property type="project" value="UniProtKB-UniRule"/>
</dbReference>
<feature type="binding site" evidence="5">
    <location>
        <position position="80"/>
    </location>
    <ligand>
        <name>substrate</name>
    </ligand>
</feature>
<dbReference type="PANTHER" id="PTHR11241">
    <property type="entry name" value="DEOXYURIDINE 5'-TRIPHOSPHATE NUCLEOTIDOHYDROLASE"/>
    <property type="match status" value="1"/>
</dbReference>
<evidence type="ECO:0000259" key="6">
    <source>
        <dbReference type="Pfam" id="PF00692"/>
    </source>
</evidence>
<dbReference type="InterPro" id="IPR033704">
    <property type="entry name" value="dUTPase_trimeric"/>
</dbReference>
<dbReference type="Proteomes" id="UP000244016">
    <property type="component" value="Unassembled WGS sequence"/>
</dbReference>
<evidence type="ECO:0000313" key="8">
    <source>
        <dbReference type="Proteomes" id="UP000244016"/>
    </source>
</evidence>
<evidence type="ECO:0000256" key="5">
    <source>
        <dbReference type="HAMAP-Rule" id="MF_00116"/>
    </source>
</evidence>